<name>A0A1M7FKQ6_9BACT</name>
<evidence type="ECO:0000313" key="2">
    <source>
        <dbReference type="Proteomes" id="UP000183947"/>
    </source>
</evidence>
<dbReference type="OrthoDB" id="6057352at2"/>
<reference evidence="2" key="1">
    <citation type="submission" date="2016-11" db="EMBL/GenBank/DDBJ databases">
        <authorList>
            <person name="Varghese N."/>
            <person name="Submissions S."/>
        </authorList>
    </citation>
    <scope>NUCLEOTIDE SEQUENCE [LARGE SCALE GENOMIC DNA]</scope>
    <source>
        <strain evidence="2">DSM 18569</strain>
    </source>
</reference>
<dbReference type="RefSeq" id="WP_073288524.1">
    <property type="nucleotide sequence ID" value="NZ_FRAS01000031.1"/>
</dbReference>
<accession>A0A1M7FKQ6</accession>
<evidence type="ECO:0000313" key="1">
    <source>
        <dbReference type="EMBL" id="SHM04682.1"/>
    </source>
</evidence>
<dbReference type="EMBL" id="FRAS01000031">
    <property type="protein sequence ID" value="SHM04682.1"/>
    <property type="molecule type" value="Genomic_DNA"/>
</dbReference>
<dbReference type="STRING" id="1121959.SAMN02746009_03853"/>
<protein>
    <recommendedName>
        <fullName evidence="3">DUF3800 domain-containing protein</fullName>
    </recommendedName>
</protein>
<keyword evidence="2" id="KW-1185">Reference proteome</keyword>
<evidence type="ECO:0008006" key="3">
    <source>
        <dbReference type="Google" id="ProtNLM"/>
    </source>
</evidence>
<sequence>MNQKVVAFADEFGNNSFDFQNQGSHFIIATVITKPEKIDSLREGINEIRKKHNFQSGEIKSSKVGPNHVRRKKILEDIAKLDISIYAVVFDKRKLSGQGFNYKKSFYKFLNNLLYKELFRTFPNLDLKVDEHGGNDFMREFKKYVDKDHLLSLFSDSDFSITNSKNSEFIQLADFIAGTLGYIYDELKKSEHSHTFQQILSPKISSINYFPKDFSFKEFKESNIDNSFDERIAELCFLRVQNFLDKHIGDSQQRADQINFLKLLLWLQRANPRNRYITSHEIFSHLNQNRYERIQEEYFRTKVVGNLRDNGVLIASGREGYKIPISAKDLDTFINHGKRIILPMVNRIKEARKAIKLATGNELDLLDRVEYLELRKMLDEIERD</sequence>
<dbReference type="AlphaFoldDB" id="A0A1M7FKQ6"/>
<dbReference type="Pfam" id="PF12686">
    <property type="entry name" value="DUF3800"/>
    <property type="match status" value="1"/>
</dbReference>
<dbReference type="InterPro" id="IPR024524">
    <property type="entry name" value="DUF3800"/>
</dbReference>
<proteinExistence type="predicted"/>
<organism evidence="1 2">
    <name type="scientific">Hymenobacter psychrotolerans DSM 18569</name>
    <dbReference type="NCBI Taxonomy" id="1121959"/>
    <lineage>
        <taxon>Bacteria</taxon>
        <taxon>Pseudomonadati</taxon>
        <taxon>Bacteroidota</taxon>
        <taxon>Cytophagia</taxon>
        <taxon>Cytophagales</taxon>
        <taxon>Hymenobacteraceae</taxon>
        <taxon>Hymenobacter</taxon>
    </lineage>
</organism>
<gene>
    <name evidence="1" type="ORF">SAMN02746009_03853</name>
</gene>
<dbReference type="Proteomes" id="UP000183947">
    <property type="component" value="Unassembled WGS sequence"/>
</dbReference>